<keyword evidence="5 11" id="KW-0812">Transmembrane</keyword>
<comment type="similarity">
    <text evidence="2">Belongs to the RLP family.</text>
</comment>
<dbReference type="PANTHER" id="PTHR27004:SF439">
    <property type="entry name" value="LEUCINE-RICH REPEAT-CONTAINING N-TERMINAL PLANT-TYPE DOMAIN-CONTAINING PROTEIN"/>
    <property type="match status" value="1"/>
</dbReference>
<protein>
    <recommendedName>
        <fullName evidence="14">Receptor-like protein 12</fullName>
    </recommendedName>
</protein>
<dbReference type="PANTHER" id="PTHR27004">
    <property type="entry name" value="RECEPTOR-LIKE PROTEIN 12 ISOFORM X1"/>
    <property type="match status" value="1"/>
</dbReference>
<keyword evidence="9" id="KW-0675">Receptor</keyword>
<dbReference type="PRINTS" id="PR00019">
    <property type="entry name" value="LEURICHRPT"/>
</dbReference>
<keyword evidence="8 11" id="KW-0472">Membrane</keyword>
<evidence type="ECO:0008006" key="14">
    <source>
        <dbReference type="Google" id="ProtNLM"/>
    </source>
</evidence>
<comment type="subcellular location">
    <subcellularLocation>
        <location evidence="1">Cell membrane</location>
        <topology evidence="1">Single-pass type I membrane protein</topology>
    </subcellularLocation>
</comment>
<dbReference type="InterPro" id="IPR032675">
    <property type="entry name" value="LRR_dom_sf"/>
</dbReference>
<dbReference type="SUPFAM" id="SSF52058">
    <property type="entry name" value="L domain-like"/>
    <property type="match status" value="1"/>
</dbReference>
<dbReference type="Proteomes" id="UP001206925">
    <property type="component" value="Unassembled WGS sequence"/>
</dbReference>
<evidence type="ECO:0000256" key="5">
    <source>
        <dbReference type="ARBA" id="ARBA00022692"/>
    </source>
</evidence>
<comment type="caution">
    <text evidence="12">The sequence shown here is derived from an EMBL/GenBank/DDBJ whole genome shotgun (WGS) entry which is preliminary data.</text>
</comment>
<evidence type="ECO:0000313" key="12">
    <source>
        <dbReference type="EMBL" id="KAI7733969.1"/>
    </source>
</evidence>
<evidence type="ECO:0000256" key="7">
    <source>
        <dbReference type="ARBA" id="ARBA00022989"/>
    </source>
</evidence>
<evidence type="ECO:0000256" key="3">
    <source>
        <dbReference type="ARBA" id="ARBA00022475"/>
    </source>
</evidence>
<evidence type="ECO:0000256" key="10">
    <source>
        <dbReference type="ARBA" id="ARBA00023180"/>
    </source>
</evidence>
<feature type="non-terminal residue" evidence="12">
    <location>
        <position position="264"/>
    </location>
</feature>
<dbReference type="Gene3D" id="3.80.10.10">
    <property type="entry name" value="Ribonuclease Inhibitor"/>
    <property type="match status" value="1"/>
</dbReference>
<keyword evidence="13" id="KW-1185">Reference proteome</keyword>
<evidence type="ECO:0000256" key="4">
    <source>
        <dbReference type="ARBA" id="ARBA00022614"/>
    </source>
</evidence>
<keyword evidence="7 11" id="KW-1133">Transmembrane helix</keyword>
<dbReference type="AlphaFoldDB" id="A0AAD5C4H5"/>
<keyword evidence="6" id="KW-0677">Repeat</keyword>
<evidence type="ECO:0000256" key="8">
    <source>
        <dbReference type="ARBA" id="ARBA00023136"/>
    </source>
</evidence>
<organism evidence="12 13">
    <name type="scientific">Ambrosia artemisiifolia</name>
    <name type="common">Common ragweed</name>
    <dbReference type="NCBI Taxonomy" id="4212"/>
    <lineage>
        <taxon>Eukaryota</taxon>
        <taxon>Viridiplantae</taxon>
        <taxon>Streptophyta</taxon>
        <taxon>Embryophyta</taxon>
        <taxon>Tracheophyta</taxon>
        <taxon>Spermatophyta</taxon>
        <taxon>Magnoliopsida</taxon>
        <taxon>eudicotyledons</taxon>
        <taxon>Gunneridae</taxon>
        <taxon>Pentapetalae</taxon>
        <taxon>asterids</taxon>
        <taxon>campanulids</taxon>
        <taxon>Asterales</taxon>
        <taxon>Asteraceae</taxon>
        <taxon>Asteroideae</taxon>
        <taxon>Heliantheae alliance</taxon>
        <taxon>Heliantheae</taxon>
        <taxon>Ambrosia</taxon>
    </lineage>
</organism>
<reference evidence="12" key="1">
    <citation type="submission" date="2022-06" db="EMBL/GenBank/DDBJ databases">
        <title>Uncovering the hologenomic basis of an extraordinary plant invasion.</title>
        <authorList>
            <person name="Bieker V.C."/>
            <person name="Martin M.D."/>
            <person name="Gilbert T."/>
            <person name="Hodgins K."/>
            <person name="Battlay P."/>
            <person name="Petersen B."/>
            <person name="Wilson J."/>
        </authorList>
    </citation>
    <scope>NUCLEOTIDE SEQUENCE</scope>
    <source>
        <strain evidence="12">AA19_3_7</strain>
        <tissue evidence="12">Leaf</tissue>
    </source>
</reference>
<dbReference type="EMBL" id="JAMZMK010009872">
    <property type="protein sequence ID" value="KAI7733969.1"/>
    <property type="molecule type" value="Genomic_DNA"/>
</dbReference>
<name>A0AAD5C4H5_AMBAR</name>
<dbReference type="Pfam" id="PF13855">
    <property type="entry name" value="LRR_8"/>
    <property type="match status" value="1"/>
</dbReference>
<dbReference type="GO" id="GO:0005886">
    <property type="term" value="C:plasma membrane"/>
    <property type="evidence" value="ECO:0007669"/>
    <property type="project" value="UniProtKB-SubCell"/>
</dbReference>
<evidence type="ECO:0000313" key="13">
    <source>
        <dbReference type="Proteomes" id="UP001206925"/>
    </source>
</evidence>
<evidence type="ECO:0000256" key="9">
    <source>
        <dbReference type="ARBA" id="ARBA00023170"/>
    </source>
</evidence>
<keyword evidence="4" id="KW-0433">Leucine-rich repeat</keyword>
<keyword evidence="10" id="KW-0325">Glycoprotein</keyword>
<sequence length="264" mass="29344">VLVLKSNNFHGAIVTSSKVEFPFQRLQVLDLSHNGPTVYKLFLKFQAMKSVVRDNRKPKYVYMGTVKGVDLYFSQLLVDYTILDLSENKFHGEIPNITGYLKSLKVLNLSHNSLTGRIPHALGNLSDIESLDLSWNQLTGEIPQSLDDLTFLAILNLSQNHLDGRIPQGRQFDTFNEYSFGGNPKLCGLPLSKKCGEHLQKPQLEGDGDREENLFTWNVVVMGYGCGALLGIILGYLMLSTGRPKLFNAIVDEVKNFGGVAGPL</sequence>
<keyword evidence="3" id="KW-1003">Cell membrane</keyword>
<evidence type="ECO:0000256" key="6">
    <source>
        <dbReference type="ARBA" id="ARBA00022737"/>
    </source>
</evidence>
<feature type="transmembrane region" description="Helical" evidence="11">
    <location>
        <begin position="214"/>
        <end position="239"/>
    </location>
</feature>
<dbReference type="InterPro" id="IPR001611">
    <property type="entry name" value="Leu-rich_rpt"/>
</dbReference>
<dbReference type="FunFam" id="3.80.10.10:FF:000111">
    <property type="entry name" value="LRR receptor-like serine/threonine-protein kinase ERECTA"/>
    <property type="match status" value="1"/>
</dbReference>
<evidence type="ECO:0000256" key="2">
    <source>
        <dbReference type="ARBA" id="ARBA00009592"/>
    </source>
</evidence>
<evidence type="ECO:0000256" key="11">
    <source>
        <dbReference type="SAM" id="Phobius"/>
    </source>
</evidence>
<evidence type="ECO:0000256" key="1">
    <source>
        <dbReference type="ARBA" id="ARBA00004251"/>
    </source>
</evidence>
<accession>A0AAD5C4H5</accession>
<proteinExistence type="inferred from homology"/>
<gene>
    <name evidence="12" type="ORF">M8C21_029107</name>
</gene>